<accession>A0A2S0Q988</accession>
<gene>
    <name evidence="1" type="ORF">BMF81_02931</name>
</gene>
<dbReference type="EMBL" id="CP020114">
    <property type="protein sequence ID" value="AVZ30870.1"/>
    <property type="molecule type" value="Genomic_DNA"/>
</dbReference>
<reference evidence="1 2" key="1">
    <citation type="submission" date="2017-03" db="EMBL/GenBank/DDBJ databases">
        <title>Comparative genomics of the toxic Baltic Sea cyanobacteria Nodularia spumigena UHCC 0039 and its response on varying salinity.</title>
        <authorList>
            <person name="Teikari J.E."/>
        </authorList>
    </citation>
    <scope>NUCLEOTIDE SEQUENCE [LARGE SCALE GENOMIC DNA]</scope>
    <source>
        <strain evidence="1 2">UHCC 0039</strain>
    </source>
</reference>
<evidence type="ECO:0000313" key="2">
    <source>
        <dbReference type="Proteomes" id="UP000244056"/>
    </source>
</evidence>
<dbReference type="AlphaFoldDB" id="A0A2S0Q988"/>
<dbReference type="InterPro" id="IPR035069">
    <property type="entry name" value="TTHA1013/TTHA0281-like"/>
</dbReference>
<sequence length="161" mass="18328">MNLLSVKIAPNTNAPKLTYDVLIENQPDNTVKATLLGLPDCQGLGNTETEAIEKLSQSLQTRLETAKIVTLEIAAPPSENPWIKFAGMHKDNPLFDEVISYIEEDRKELDLQMEEYHQHFINEIDNELEELGLTDANYVTKAFHLRQRHRASTKNNVENNL</sequence>
<name>A0A2S0Q988_NODSP</name>
<organism evidence="1 2">
    <name type="scientific">Nodularia spumigena UHCC 0039</name>
    <dbReference type="NCBI Taxonomy" id="1914872"/>
    <lineage>
        <taxon>Bacteria</taxon>
        <taxon>Bacillati</taxon>
        <taxon>Cyanobacteriota</taxon>
        <taxon>Cyanophyceae</taxon>
        <taxon>Nostocales</taxon>
        <taxon>Nodulariaceae</taxon>
        <taxon>Nodularia</taxon>
    </lineage>
</organism>
<dbReference type="GeneID" id="78018217"/>
<dbReference type="SUPFAM" id="SSF143100">
    <property type="entry name" value="TTHA1013/TTHA0281-like"/>
    <property type="match status" value="1"/>
</dbReference>
<proteinExistence type="predicted"/>
<dbReference type="RefSeq" id="WP_006196239.1">
    <property type="nucleotide sequence ID" value="NZ_CAWNZE010000001.1"/>
</dbReference>
<evidence type="ECO:0000313" key="1">
    <source>
        <dbReference type="EMBL" id="AVZ30870.1"/>
    </source>
</evidence>
<protein>
    <submittedName>
        <fullName evidence="1">Uncharacterized protein</fullName>
    </submittedName>
</protein>
<dbReference type="Proteomes" id="UP000244056">
    <property type="component" value="Chromosome"/>
</dbReference>
<dbReference type="KEGG" id="nsp:BMF81_02931"/>